<dbReference type="EMBL" id="CAXITT010000182">
    <property type="protein sequence ID" value="CAL1534785.1"/>
    <property type="molecule type" value="Genomic_DNA"/>
</dbReference>
<evidence type="ECO:0000259" key="2">
    <source>
        <dbReference type="PROSITE" id="PS51220"/>
    </source>
</evidence>
<dbReference type="PROSITE" id="PS51220">
    <property type="entry name" value="NIDO"/>
    <property type="match status" value="1"/>
</dbReference>
<organism evidence="3 4">
    <name type="scientific">Lymnaea stagnalis</name>
    <name type="common">Great pond snail</name>
    <name type="synonym">Helix stagnalis</name>
    <dbReference type="NCBI Taxonomy" id="6523"/>
    <lineage>
        <taxon>Eukaryota</taxon>
        <taxon>Metazoa</taxon>
        <taxon>Spiralia</taxon>
        <taxon>Lophotrochozoa</taxon>
        <taxon>Mollusca</taxon>
        <taxon>Gastropoda</taxon>
        <taxon>Heterobranchia</taxon>
        <taxon>Euthyneura</taxon>
        <taxon>Panpulmonata</taxon>
        <taxon>Hygrophila</taxon>
        <taxon>Lymnaeoidea</taxon>
        <taxon>Lymnaeidae</taxon>
        <taxon>Lymnaea</taxon>
    </lineage>
</organism>
<comment type="caution">
    <text evidence="3">The sequence shown here is derived from an EMBL/GenBank/DDBJ whole genome shotgun (WGS) entry which is preliminary data.</text>
</comment>
<dbReference type="InterPro" id="IPR003886">
    <property type="entry name" value="NIDO_dom"/>
</dbReference>
<evidence type="ECO:0000313" key="3">
    <source>
        <dbReference type="EMBL" id="CAL1534785.1"/>
    </source>
</evidence>
<keyword evidence="1" id="KW-1015">Disulfide bond</keyword>
<dbReference type="Proteomes" id="UP001497497">
    <property type="component" value="Unassembled WGS sequence"/>
</dbReference>
<gene>
    <name evidence="3" type="ORF">GSLYS_00008745001</name>
</gene>
<dbReference type="Pfam" id="PF06119">
    <property type="entry name" value="NIDO"/>
    <property type="match status" value="1"/>
</dbReference>
<keyword evidence="4" id="KW-1185">Reference proteome</keyword>
<sequence>MTAPFRATVLSRAAQDLKKYYNLSSFEVDTVLVVTWVGVEPFKHFQQEKNTFQAIFISGWNSEYQNGHGLLKGEETSYVIFLYQQGQMNWTYKPGQPINVGFTGFALPDTDTLLVSMLDKINGNTGEQGVYTYLTGQSSGPIQACHRYICNNLALLSDPVYEYDKTDLFKCPCTMERLGHQWQLFQTRGENHDIQCYAISHLAKIRLKPNNKRNKLCCYKMGKPKHPEDWRDVEQTRREASYVLSALADSGHVLINEPWPEFYFNIDEVLENVEAHKICCADATRELCNRFYQIFPDMGCTDFVEFVTGKNR</sequence>
<proteinExistence type="predicted"/>
<evidence type="ECO:0000313" key="4">
    <source>
        <dbReference type="Proteomes" id="UP001497497"/>
    </source>
</evidence>
<name>A0AAV2HL54_LYMST</name>
<reference evidence="3 4" key="1">
    <citation type="submission" date="2024-04" db="EMBL/GenBank/DDBJ databases">
        <authorList>
            <consortium name="Genoscope - CEA"/>
            <person name="William W."/>
        </authorList>
    </citation>
    <scope>NUCLEOTIDE SEQUENCE [LARGE SCALE GENOMIC DNA]</scope>
</reference>
<dbReference type="InterPro" id="IPR051495">
    <property type="entry name" value="Epithelial_Barrier/Signaling"/>
</dbReference>
<feature type="domain" description="NIDO" evidence="2">
    <location>
        <begin position="1"/>
        <end position="138"/>
    </location>
</feature>
<dbReference type="SMART" id="SM00539">
    <property type="entry name" value="NIDO"/>
    <property type="match status" value="1"/>
</dbReference>
<dbReference type="PANTHER" id="PTHR13802">
    <property type="entry name" value="MUCIN 4-RELATED"/>
    <property type="match status" value="1"/>
</dbReference>
<dbReference type="AlphaFoldDB" id="A0AAV2HL54"/>
<dbReference type="PANTHER" id="PTHR13802:SF52">
    <property type="entry name" value="MUCIN-4"/>
    <property type="match status" value="1"/>
</dbReference>
<evidence type="ECO:0000256" key="1">
    <source>
        <dbReference type="ARBA" id="ARBA00023157"/>
    </source>
</evidence>
<accession>A0AAV2HL54</accession>
<protein>
    <recommendedName>
        <fullName evidence="2">NIDO domain-containing protein</fullName>
    </recommendedName>
</protein>
<dbReference type="GO" id="GO:0007160">
    <property type="term" value="P:cell-matrix adhesion"/>
    <property type="evidence" value="ECO:0007669"/>
    <property type="project" value="InterPro"/>
</dbReference>